<proteinExistence type="predicted"/>
<accession>A0ACC0PBA3</accession>
<dbReference type="EMBL" id="CM046390">
    <property type="protein sequence ID" value="KAI8562429.1"/>
    <property type="molecule type" value="Genomic_DNA"/>
</dbReference>
<keyword evidence="2" id="KW-1185">Reference proteome</keyword>
<gene>
    <name evidence="1" type="ORF">RHMOL_Rhmol03G0037000</name>
</gene>
<reference evidence="1" key="1">
    <citation type="submission" date="2022-02" db="EMBL/GenBank/DDBJ databases">
        <title>Plant Genome Project.</title>
        <authorList>
            <person name="Zhang R.-G."/>
        </authorList>
    </citation>
    <scope>NUCLEOTIDE SEQUENCE</scope>
    <source>
        <strain evidence="1">AT1</strain>
    </source>
</reference>
<dbReference type="Proteomes" id="UP001062846">
    <property type="component" value="Chromosome 3"/>
</dbReference>
<name>A0ACC0PBA3_RHOML</name>
<evidence type="ECO:0000313" key="2">
    <source>
        <dbReference type="Proteomes" id="UP001062846"/>
    </source>
</evidence>
<organism evidence="1 2">
    <name type="scientific">Rhododendron molle</name>
    <name type="common">Chinese azalea</name>
    <name type="synonym">Azalea mollis</name>
    <dbReference type="NCBI Taxonomy" id="49168"/>
    <lineage>
        <taxon>Eukaryota</taxon>
        <taxon>Viridiplantae</taxon>
        <taxon>Streptophyta</taxon>
        <taxon>Embryophyta</taxon>
        <taxon>Tracheophyta</taxon>
        <taxon>Spermatophyta</taxon>
        <taxon>Magnoliopsida</taxon>
        <taxon>eudicotyledons</taxon>
        <taxon>Gunneridae</taxon>
        <taxon>Pentapetalae</taxon>
        <taxon>asterids</taxon>
        <taxon>Ericales</taxon>
        <taxon>Ericaceae</taxon>
        <taxon>Ericoideae</taxon>
        <taxon>Rhodoreae</taxon>
        <taxon>Rhododendron</taxon>
    </lineage>
</organism>
<comment type="caution">
    <text evidence="1">The sequence shown here is derived from an EMBL/GenBank/DDBJ whole genome shotgun (WGS) entry which is preliminary data.</text>
</comment>
<evidence type="ECO:0000313" key="1">
    <source>
        <dbReference type="EMBL" id="KAI8562429.1"/>
    </source>
</evidence>
<protein>
    <submittedName>
        <fullName evidence="1">Uncharacterized protein</fullName>
    </submittedName>
</protein>
<sequence>MHCYKLVSLPAGLRHLISLEVLKIHSCESLNFSDDDDFKGLTSLNTLSLKDLRGLVSLPKGLQDAAATLTHLDILECLNFTSPSESVLPNLLSLQSLTIRECHKVESLPEGMQRLTKLLNLTIYSYNLNTSSYREGREDWPKIAHIPRIQIVDNNYSEHSSPDTINHCAYILLKDPAAGNVPFRGVVLLGNYTINFPIYVFFFLPLAEVAEVASSGAVPRSAFFVPEVLWMAAPFKTLFPFLL</sequence>